<dbReference type="Gene3D" id="4.10.60.10">
    <property type="entry name" value="Zinc finger, CCHC-type"/>
    <property type="match status" value="1"/>
</dbReference>
<dbReference type="AlphaFoldDB" id="A0A2P2P7W1"/>
<keyword evidence="1" id="KW-0862">Zinc</keyword>
<evidence type="ECO:0000256" key="2">
    <source>
        <dbReference type="SAM" id="MobiDB-lite"/>
    </source>
</evidence>
<name>A0A2P2P7W1_RHIMU</name>
<evidence type="ECO:0000259" key="3">
    <source>
        <dbReference type="PROSITE" id="PS50158"/>
    </source>
</evidence>
<dbReference type="SUPFAM" id="SSF57756">
    <property type="entry name" value="Retrovirus zinc finger-like domains"/>
    <property type="match status" value="1"/>
</dbReference>
<sequence length="105" mass="11186">MSLKLDQQILKGRPIKISCAIPKNNAKVHQTTVHTSDNTHSAVPNNRVEVHLNTVSTSDGTDSGAVSSSSGKIKRRTCYECGEKGHISTDCPKKQAAGPSNSNTI</sequence>
<dbReference type="EMBL" id="GGEC01070376">
    <property type="protein sequence ID" value="MBX50860.1"/>
    <property type="molecule type" value="Transcribed_RNA"/>
</dbReference>
<evidence type="ECO:0000313" key="4">
    <source>
        <dbReference type="EMBL" id="MBX50860.1"/>
    </source>
</evidence>
<dbReference type="InterPro" id="IPR001878">
    <property type="entry name" value="Znf_CCHC"/>
</dbReference>
<feature type="region of interest" description="Disordered" evidence="2">
    <location>
        <begin position="83"/>
        <end position="105"/>
    </location>
</feature>
<proteinExistence type="predicted"/>
<accession>A0A2P2P7W1</accession>
<dbReference type="GO" id="GO:0008270">
    <property type="term" value="F:zinc ion binding"/>
    <property type="evidence" value="ECO:0007669"/>
    <property type="project" value="UniProtKB-KW"/>
</dbReference>
<dbReference type="PROSITE" id="PS50158">
    <property type="entry name" value="ZF_CCHC"/>
    <property type="match status" value="1"/>
</dbReference>
<organism evidence="4">
    <name type="scientific">Rhizophora mucronata</name>
    <name type="common">Asiatic mangrove</name>
    <dbReference type="NCBI Taxonomy" id="61149"/>
    <lineage>
        <taxon>Eukaryota</taxon>
        <taxon>Viridiplantae</taxon>
        <taxon>Streptophyta</taxon>
        <taxon>Embryophyta</taxon>
        <taxon>Tracheophyta</taxon>
        <taxon>Spermatophyta</taxon>
        <taxon>Magnoliopsida</taxon>
        <taxon>eudicotyledons</taxon>
        <taxon>Gunneridae</taxon>
        <taxon>Pentapetalae</taxon>
        <taxon>rosids</taxon>
        <taxon>fabids</taxon>
        <taxon>Malpighiales</taxon>
        <taxon>Rhizophoraceae</taxon>
        <taxon>Rhizophora</taxon>
    </lineage>
</organism>
<feature type="domain" description="CCHC-type" evidence="3">
    <location>
        <begin position="78"/>
        <end position="93"/>
    </location>
</feature>
<feature type="compositionally biased region" description="Basic and acidic residues" evidence="2">
    <location>
        <begin position="83"/>
        <end position="93"/>
    </location>
</feature>
<keyword evidence="1" id="KW-0863">Zinc-finger</keyword>
<evidence type="ECO:0000256" key="1">
    <source>
        <dbReference type="PROSITE-ProRule" id="PRU00047"/>
    </source>
</evidence>
<dbReference type="Pfam" id="PF00098">
    <property type="entry name" value="zf-CCHC"/>
    <property type="match status" value="1"/>
</dbReference>
<dbReference type="GO" id="GO:0003676">
    <property type="term" value="F:nucleic acid binding"/>
    <property type="evidence" value="ECO:0007669"/>
    <property type="project" value="InterPro"/>
</dbReference>
<keyword evidence="1" id="KW-0479">Metal-binding</keyword>
<reference evidence="4" key="1">
    <citation type="submission" date="2018-02" db="EMBL/GenBank/DDBJ databases">
        <title>Rhizophora mucronata_Transcriptome.</title>
        <authorList>
            <person name="Meera S.P."/>
            <person name="Sreeshan A."/>
            <person name="Augustine A."/>
        </authorList>
    </citation>
    <scope>NUCLEOTIDE SEQUENCE</scope>
    <source>
        <tissue evidence="4">Leaf</tissue>
    </source>
</reference>
<protein>
    <recommendedName>
        <fullName evidence="3">CCHC-type domain-containing protein</fullName>
    </recommendedName>
</protein>
<dbReference type="SMART" id="SM00343">
    <property type="entry name" value="ZnF_C2HC"/>
    <property type="match status" value="1"/>
</dbReference>
<dbReference type="InterPro" id="IPR036875">
    <property type="entry name" value="Znf_CCHC_sf"/>
</dbReference>